<accession>A0ABQ9DAM6</accession>
<gene>
    <name evidence="8" type="ORF">WISP_76696</name>
</gene>
<evidence type="ECO:0000313" key="8">
    <source>
        <dbReference type="EMBL" id="KAJ7415676.1"/>
    </source>
</evidence>
<dbReference type="InterPro" id="IPR000949">
    <property type="entry name" value="ELM2_dom"/>
</dbReference>
<evidence type="ECO:0000259" key="6">
    <source>
        <dbReference type="PROSITE" id="PS51156"/>
    </source>
</evidence>
<feature type="domain" description="SANT" evidence="7">
    <location>
        <begin position="388"/>
        <end position="440"/>
    </location>
</feature>
<evidence type="ECO:0000313" key="9">
    <source>
        <dbReference type="Proteomes" id="UP001145742"/>
    </source>
</evidence>
<evidence type="ECO:0000256" key="5">
    <source>
        <dbReference type="SAM" id="MobiDB-lite"/>
    </source>
</evidence>
<evidence type="ECO:0000259" key="7">
    <source>
        <dbReference type="PROSITE" id="PS51293"/>
    </source>
</evidence>
<evidence type="ECO:0000256" key="4">
    <source>
        <dbReference type="ARBA" id="ARBA00023242"/>
    </source>
</evidence>
<dbReference type="Gene3D" id="1.10.10.60">
    <property type="entry name" value="Homeodomain-like"/>
    <property type="match status" value="1"/>
</dbReference>
<evidence type="ECO:0008006" key="10">
    <source>
        <dbReference type="Google" id="ProtNLM"/>
    </source>
</evidence>
<feature type="region of interest" description="Disordered" evidence="5">
    <location>
        <begin position="1"/>
        <end position="48"/>
    </location>
</feature>
<organism evidence="8 9">
    <name type="scientific">Willisornis vidua</name>
    <name type="common">Xingu scale-backed antbird</name>
    <dbReference type="NCBI Taxonomy" id="1566151"/>
    <lineage>
        <taxon>Eukaryota</taxon>
        <taxon>Metazoa</taxon>
        <taxon>Chordata</taxon>
        <taxon>Craniata</taxon>
        <taxon>Vertebrata</taxon>
        <taxon>Euteleostomi</taxon>
        <taxon>Archelosauria</taxon>
        <taxon>Archosauria</taxon>
        <taxon>Dinosauria</taxon>
        <taxon>Saurischia</taxon>
        <taxon>Theropoda</taxon>
        <taxon>Coelurosauria</taxon>
        <taxon>Aves</taxon>
        <taxon>Neognathae</taxon>
        <taxon>Neoaves</taxon>
        <taxon>Telluraves</taxon>
        <taxon>Australaves</taxon>
        <taxon>Passeriformes</taxon>
        <taxon>Thamnophilidae</taxon>
        <taxon>Willisornis</taxon>
    </lineage>
</organism>
<dbReference type="InterPro" id="IPR040138">
    <property type="entry name" value="MIER/MTA"/>
</dbReference>
<keyword evidence="1" id="KW-0678">Repressor</keyword>
<evidence type="ECO:0000256" key="3">
    <source>
        <dbReference type="ARBA" id="ARBA00023163"/>
    </source>
</evidence>
<dbReference type="PANTHER" id="PTHR10865:SF22">
    <property type="entry name" value="MESODERM INDUCTION EARLY RESPONSE PROTEIN 3"/>
    <property type="match status" value="1"/>
</dbReference>
<feature type="compositionally biased region" description="Polar residues" evidence="5">
    <location>
        <begin position="113"/>
        <end position="126"/>
    </location>
</feature>
<evidence type="ECO:0000256" key="2">
    <source>
        <dbReference type="ARBA" id="ARBA00023015"/>
    </source>
</evidence>
<dbReference type="SMART" id="SM00717">
    <property type="entry name" value="SANT"/>
    <property type="match status" value="1"/>
</dbReference>
<dbReference type="Proteomes" id="UP001145742">
    <property type="component" value="Unassembled WGS sequence"/>
</dbReference>
<dbReference type="PROSITE" id="PS51293">
    <property type="entry name" value="SANT"/>
    <property type="match status" value="1"/>
</dbReference>
<comment type="caution">
    <text evidence="8">The sequence shown here is derived from an EMBL/GenBank/DDBJ whole genome shotgun (WGS) entry which is preliminary data.</text>
</comment>
<dbReference type="EMBL" id="WHWB01033931">
    <property type="protein sequence ID" value="KAJ7415676.1"/>
    <property type="molecule type" value="Genomic_DNA"/>
</dbReference>
<dbReference type="CDD" id="cd11661">
    <property type="entry name" value="SANT_MTA3_like"/>
    <property type="match status" value="1"/>
</dbReference>
<keyword evidence="4" id="KW-0539">Nucleus</keyword>
<dbReference type="SUPFAM" id="SSF46689">
    <property type="entry name" value="Homeodomain-like"/>
    <property type="match status" value="1"/>
</dbReference>
<dbReference type="InterPro" id="IPR009057">
    <property type="entry name" value="Homeodomain-like_sf"/>
</dbReference>
<protein>
    <recommendedName>
        <fullName evidence="10">Mesoderm induction early response protein 3</fullName>
    </recommendedName>
</protein>
<proteinExistence type="predicted"/>
<feature type="compositionally biased region" description="Acidic residues" evidence="5">
    <location>
        <begin position="146"/>
        <end position="155"/>
    </location>
</feature>
<dbReference type="Pfam" id="PF19426">
    <property type="entry name" value="MIER1_3_C"/>
    <property type="match status" value="1"/>
</dbReference>
<dbReference type="SMART" id="SM01189">
    <property type="entry name" value="ELM2"/>
    <property type="match status" value="1"/>
</dbReference>
<sequence length="662" mass="74122">MAEVGSLSSEDHDFDPSAEMLVHDYDDERTLEEEEMMEESKNFSSEIEDLEKEGNMPLEDLLAFYGYEPTIPVMAGSSANSSPSELADELPDMTLDKEEIAKDLLSGDDEETQSSADDLTPSVTSHEATDFFPRPLRSNTTCDGDKESDGEDVEADNGNSSEDLRKEIMVGSQYQAEIPAYLGKCNDDEKAYENEDHLLWKPDVISESKVKEYLFETSLRTGNEKMIGRIPEGLHTRDNEQALYELLKSSHNVKEAIERYCSNGKTAQVVWIKYPLGQFAGITKLGGSLDMLEGRQALQRDLNRLDQWAKASGLQFNMAKRWVQHWGHSNPKKSTGWGQSGWKAGKGPVDCWPTVSMIQRCAQVTKKANGILTYVSNSVASWEVIGTEEMTAWTEEECRSFEHALLIYGKDFHLIQKNKVRTRTVAECVAFYYMWKKSERYDYFAQQTRFGKKRYNHHPGVTDYMDRLVDEAESLGGAVHSSALTSNSRTETIPDQQLSILNSITANELTALTNSVATVCHTSDVNCLDDAFPPMDSLPRAPVNHVPVGTEELLNLPSNGESDCFNLFETGFYHSELNQMNMCSEETERPAKRLKMGIAVPESFMNDVSVNNLGVDFENHTHHITSAKMAVSVADFSSLSANETNGFINTHALHQHAALHSE</sequence>
<dbReference type="PANTHER" id="PTHR10865">
    <property type="entry name" value="METASTASIS-ASSOCIATED PROTEIN AND MESODERM INDUCTION EARLY RESPONSE PROTEIN"/>
    <property type="match status" value="1"/>
</dbReference>
<name>A0ABQ9DAM6_9PASS</name>
<feature type="region of interest" description="Disordered" evidence="5">
    <location>
        <begin position="105"/>
        <end position="163"/>
    </location>
</feature>
<dbReference type="PROSITE" id="PS51156">
    <property type="entry name" value="ELM2"/>
    <property type="match status" value="1"/>
</dbReference>
<keyword evidence="2" id="KW-0805">Transcription regulation</keyword>
<dbReference type="InterPro" id="IPR001005">
    <property type="entry name" value="SANT/Myb"/>
</dbReference>
<dbReference type="Gene3D" id="4.10.1240.50">
    <property type="match status" value="1"/>
</dbReference>
<dbReference type="Pfam" id="PF00249">
    <property type="entry name" value="Myb_DNA-binding"/>
    <property type="match status" value="1"/>
</dbReference>
<feature type="compositionally biased region" description="Basic and acidic residues" evidence="5">
    <location>
        <begin position="9"/>
        <end position="28"/>
    </location>
</feature>
<keyword evidence="9" id="KW-1185">Reference proteome</keyword>
<dbReference type="InterPro" id="IPR017884">
    <property type="entry name" value="SANT_dom"/>
</dbReference>
<evidence type="ECO:0000256" key="1">
    <source>
        <dbReference type="ARBA" id="ARBA00022491"/>
    </source>
</evidence>
<reference evidence="8" key="1">
    <citation type="submission" date="2019-10" db="EMBL/GenBank/DDBJ databases">
        <authorList>
            <person name="Soares A.E.R."/>
            <person name="Aleixo A."/>
            <person name="Schneider P."/>
            <person name="Miyaki C.Y."/>
            <person name="Schneider M.P."/>
            <person name="Mello C."/>
            <person name="Vasconcelos A.T.R."/>
        </authorList>
    </citation>
    <scope>NUCLEOTIDE SEQUENCE</scope>
    <source>
        <tissue evidence="8">Muscle</tissue>
    </source>
</reference>
<dbReference type="InterPro" id="IPR045787">
    <property type="entry name" value="MIER1/3_C"/>
</dbReference>
<feature type="domain" description="ELM2" evidence="6">
    <location>
        <begin position="166"/>
        <end position="264"/>
    </location>
</feature>
<dbReference type="Pfam" id="PF01448">
    <property type="entry name" value="ELM2"/>
    <property type="match status" value="1"/>
</dbReference>
<keyword evidence="3" id="KW-0804">Transcription</keyword>